<evidence type="ECO:0000313" key="2">
    <source>
        <dbReference type="EMBL" id="KAF4033459.1"/>
    </source>
</evidence>
<reference evidence="2" key="1">
    <citation type="submission" date="2020-04" db="EMBL/GenBank/DDBJ databases">
        <title>Hybrid Assembly of Korean Phytophthora infestans isolates.</title>
        <authorList>
            <person name="Prokchorchik M."/>
            <person name="Lee Y."/>
            <person name="Seo J."/>
            <person name="Cho J.-H."/>
            <person name="Park Y.-E."/>
            <person name="Jang D.-C."/>
            <person name="Im J.-S."/>
            <person name="Choi J.-G."/>
            <person name="Park H.-J."/>
            <person name="Lee G.-B."/>
            <person name="Lee Y.-G."/>
            <person name="Hong S.-Y."/>
            <person name="Cho K."/>
            <person name="Sohn K.H."/>
        </authorList>
    </citation>
    <scope>NUCLEOTIDE SEQUENCE</scope>
    <source>
        <strain evidence="2">KR_1_A1</strain>
    </source>
</reference>
<evidence type="ECO:0000313" key="3">
    <source>
        <dbReference type="Proteomes" id="UP000602510"/>
    </source>
</evidence>
<accession>A0A833SJW0</accession>
<dbReference type="AlphaFoldDB" id="A0A833SJW0"/>
<evidence type="ECO:0000256" key="1">
    <source>
        <dbReference type="SAM" id="MobiDB-lite"/>
    </source>
</evidence>
<gene>
    <name evidence="2" type="ORF">GN244_ATG14608</name>
</gene>
<dbReference type="EMBL" id="WSZM01000422">
    <property type="protein sequence ID" value="KAF4033459.1"/>
    <property type="molecule type" value="Genomic_DNA"/>
</dbReference>
<organism evidence="2 3">
    <name type="scientific">Phytophthora infestans</name>
    <name type="common">Potato late blight agent</name>
    <name type="synonym">Botrytis infestans</name>
    <dbReference type="NCBI Taxonomy" id="4787"/>
    <lineage>
        <taxon>Eukaryota</taxon>
        <taxon>Sar</taxon>
        <taxon>Stramenopiles</taxon>
        <taxon>Oomycota</taxon>
        <taxon>Peronosporomycetes</taxon>
        <taxon>Peronosporales</taxon>
        <taxon>Peronosporaceae</taxon>
        <taxon>Phytophthora</taxon>
    </lineage>
</organism>
<dbReference type="Proteomes" id="UP000602510">
    <property type="component" value="Unassembled WGS sequence"/>
</dbReference>
<sequence length="80" mass="8521">MDNDFDDNVWPFEDEGEPDDVLTTVGDGSIEVSKLLAHADNEAGAYSFGGLAETLPIAPGLFVEGLGFAATRYARIKLTS</sequence>
<protein>
    <submittedName>
        <fullName evidence="2">Uncharacterized protein</fullName>
    </submittedName>
</protein>
<feature type="region of interest" description="Disordered" evidence="1">
    <location>
        <begin position="1"/>
        <end position="20"/>
    </location>
</feature>
<keyword evidence="3" id="KW-1185">Reference proteome</keyword>
<name>A0A833SJW0_PHYIN</name>
<comment type="caution">
    <text evidence="2">The sequence shown here is derived from an EMBL/GenBank/DDBJ whole genome shotgun (WGS) entry which is preliminary data.</text>
</comment>
<proteinExistence type="predicted"/>